<organism evidence="5 6">
    <name type="scientific">Henosepilachna vigintioctopunctata</name>
    <dbReference type="NCBI Taxonomy" id="420089"/>
    <lineage>
        <taxon>Eukaryota</taxon>
        <taxon>Metazoa</taxon>
        <taxon>Ecdysozoa</taxon>
        <taxon>Arthropoda</taxon>
        <taxon>Hexapoda</taxon>
        <taxon>Insecta</taxon>
        <taxon>Pterygota</taxon>
        <taxon>Neoptera</taxon>
        <taxon>Endopterygota</taxon>
        <taxon>Coleoptera</taxon>
        <taxon>Polyphaga</taxon>
        <taxon>Cucujiformia</taxon>
        <taxon>Coccinelloidea</taxon>
        <taxon>Coccinellidae</taxon>
        <taxon>Epilachninae</taxon>
        <taxon>Epilachnini</taxon>
        <taxon>Henosepilachna</taxon>
    </lineage>
</organism>
<comment type="caution">
    <text evidence="5">The sequence shown here is derived from an EMBL/GenBank/DDBJ whole genome shotgun (WGS) entry which is preliminary data.</text>
</comment>
<evidence type="ECO:0000256" key="2">
    <source>
        <dbReference type="PROSITE-ProRule" id="PRU00497"/>
    </source>
</evidence>
<dbReference type="InterPro" id="IPR031311">
    <property type="entry name" value="CHIT_BIND_RR_consensus"/>
</dbReference>
<dbReference type="InterPro" id="IPR000618">
    <property type="entry name" value="Insect_cuticle"/>
</dbReference>
<gene>
    <name evidence="5" type="ORF">WA026_002146</name>
</gene>
<dbReference type="PANTHER" id="PTHR12236:SF75">
    <property type="entry name" value="CUTICULAR PROTEIN 62BB, ISOFORM A"/>
    <property type="match status" value="1"/>
</dbReference>
<dbReference type="Proteomes" id="UP001431783">
    <property type="component" value="Unassembled WGS sequence"/>
</dbReference>
<dbReference type="AlphaFoldDB" id="A0AAW1TZL1"/>
<evidence type="ECO:0000313" key="5">
    <source>
        <dbReference type="EMBL" id="KAK9873789.1"/>
    </source>
</evidence>
<dbReference type="Pfam" id="PF00379">
    <property type="entry name" value="Chitin_bind_4"/>
    <property type="match status" value="1"/>
</dbReference>
<dbReference type="EMBL" id="JARQZJ010000031">
    <property type="protein sequence ID" value="KAK9873789.1"/>
    <property type="molecule type" value="Genomic_DNA"/>
</dbReference>
<dbReference type="PROSITE" id="PS51155">
    <property type="entry name" value="CHIT_BIND_RR_2"/>
    <property type="match status" value="1"/>
</dbReference>
<dbReference type="GO" id="GO:0005615">
    <property type="term" value="C:extracellular space"/>
    <property type="evidence" value="ECO:0007669"/>
    <property type="project" value="TreeGrafter"/>
</dbReference>
<feature type="signal peptide" evidence="4">
    <location>
        <begin position="1"/>
        <end position="18"/>
    </location>
</feature>
<evidence type="ECO:0000256" key="1">
    <source>
        <dbReference type="ARBA" id="ARBA00022460"/>
    </source>
</evidence>
<reference evidence="5 6" key="1">
    <citation type="submission" date="2023-03" db="EMBL/GenBank/DDBJ databases">
        <title>Genome insight into feeding habits of ladybird beetles.</title>
        <authorList>
            <person name="Li H.-S."/>
            <person name="Huang Y.-H."/>
            <person name="Pang H."/>
        </authorList>
    </citation>
    <scope>NUCLEOTIDE SEQUENCE [LARGE SCALE GENOMIC DNA]</scope>
    <source>
        <strain evidence="5">SYSU_2023b</strain>
        <tissue evidence="5">Whole body</tissue>
    </source>
</reference>
<feature type="chain" id="PRO_5043811044" evidence="4">
    <location>
        <begin position="19"/>
        <end position="344"/>
    </location>
</feature>
<dbReference type="GO" id="GO:0031012">
    <property type="term" value="C:extracellular matrix"/>
    <property type="evidence" value="ECO:0007669"/>
    <property type="project" value="TreeGrafter"/>
</dbReference>
<evidence type="ECO:0000256" key="3">
    <source>
        <dbReference type="SAM" id="MobiDB-lite"/>
    </source>
</evidence>
<keyword evidence="4" id="KW-0732">Signal</keyword>
<dbReference type="PROSITE" id="PS00233">
    <property type="entry name" value="CHIT_BIND_RR_1"/>
    <property type="match status" value="1"/>
</dbReference>
<sequence length="344" mass="38274">MQLMICAILVSMFAFSREEDILKCSTIPEKKQPTEDHQSSNPNVPQEHPPVFQYEGGIPHQPVETPQFIIKPEYDFGYSVNDPITGDQKSHREVKRDDVVHGTYSLIEPDGSRRTVVYTADDINGFNAVVYKDPPVPDHGAFYYDQDHAATSDRARENLNDIPKETEFGKKIPIEEASSIPNIEPVYESQLKNTPIIVPNVPSDEVVNEEASTVPSALIKKPEFSESFMNELNKLGQKLNLIEPTVISNGVFGVSEISEASPTSVPILSVVSPAIAVSTPKPFEENLLTNSVNVLENSNSVITPVPLYASIYPKVSRPSFISGEYPLLAHISPSYSRRYARYFH</sequence>
<name>A0AAW1TZL1_9CUCU</name>
<dbReference type="PRINTS" id="PR00947">
    <property type="entry name" value="CUTICLE"/>
</dbReference>
<keyword evidence="6" id="KW-1185">Reference proteome</keyword>
<accession>A0AAW1TZL1</accession>
<dbReference type="PANTHER" id="PTHR12236">
    <property type="entry name" value="STRUCTURAL CONTITUENT OF CUTICLE"/>
    <property type="match status" value="1"/>
</dbReference>
<feature type="region of interest" description="Disordered" evidence="3">
    <location>
        <begin position="28"/>
        <end position="51"/>
    </location>
</feature>
<proteinExistence type="predicted"/>
<keyword evidence="1 2" id="KW-0193">Cuticle</keyword>
<evidence type="ECO:0000256" key="4">
    <source>
        <dbReference type="SAM" id="SignalP"/>
    </source>
</evidence>
<dbReference type="GO" id="GO:0042302">
    <property type="term" value="F:structural constituent of cuticle"/>
    <property type="evidence" value="ECO:0007669"/>
    <property type="project" value="UniProtKB-UniRule"/>
</dbReference>
<feature type="compositionally biased region" description="Basic and acidic residues" evidence="3">
    <location>
        <begin position="28"/>
        <end position="38"/>
    </location>
</feature>
<evidence type="ECO:0000313" key="6">
    <source>
        <dbReference type="Proteomes" id="UP001431783"/>
    </source>
</evidence>
<dbReference type="InterPro" id="IPR051217">
    <property type="entry name" value="Insect_Cuticle_Struc_Prot"/>
</dbReference>
<protein>
    <submittedName>
        <fullName evidence="5">Uncharacterized protein</fullName>
    </submittedName>
</protein>